<keyword evidence="2" id="KW-0238">DNA-binding</keyword>
<dbReference type="RefSeq" id="WP_209970141.1">
    <property type="nucleotide sequence ID" value="NZ_JAGGLB010000002.1"/>
</dbReference>
<dbReference type="SMART" id="SM00420">
    <property type="entry name" value="HTH_DEOR"/>
    <property type="match status" value="1"/>
</dbReference>
<gene>
    <name evidence="5" type="ORF">J2Z66_000913</name>
</gene>
<keyword evidence="6" id="KW-1185">Reference proteome</keyword>
<evidence type="ECO:0000313" key="5">
    <source>
        <dbReference type="EMBL" id="MBP1989318.1"/>
    </source>
</evidence>
<dbReference type="PROSITE" id="PS51000">
    <property type="entry name" value="HTH_DEOR_2"/>
    <property type="match status" value="1"/>
</dbReference>
<dbReference type="SUPFAM" id="SSF46785">
    <property type="entry name" value="Winged helix' DNA-binding domain"/>
    <property type="match status" value="1"/>
</dbReference>
<evidence type="ECO:0000256" key="2">
    <source>
        <dbReference type="ARBA" id="ARBA00023125"/>
    </source>
</evidence>
<dbReference type="EMBL" id="JAGGLB010000002">
    <property type="protein sequence ID" value="MBP1989318.1"/>
    <property type="molecule type" value="Genomic_DNA"/>
</dbReference>
<evidence type="ECO:0000259" key="4">
    <source>
        <dbReference type="PROSITE" id="PS51000"/>
    </source>
</evidence>
<dbReference type="CDD" id="cd00090">
    <property type="entry name" value="HTH_ARSR"/>
    <property type="match status" value="1"/>
</dbReference>
<dbReference type="Pfam" id="PF08220">
    <property type="entry name" value="HTH_DeoR"/>
    <property type="match status" value="1"/>
</dbReference>
<dbReference type="PANTHER" id="PTHR38600">
    <property type="entry name" value="TRANSCRIPTIONAL REGULATORY PROTEIN"/>
    <property type="match status" value="1"/>
</dbReference>
<dbReference type="Proteomes" id="UP001519287">
    <property type="component" value="Unassembled WGS sequence"/>
</dbReference>
<dbReference type="PANTHER" id="PTHR38600:SF2">
    <property type="entry name" value="SLL0088 PROTEIN"/>
    <property type="match status" value="1"/>
</dbReference>
<dbReference type="InterPro" id="IPR011991">
    <property type="entry name" value="ArsR-like_HTH"/>
</dbReference>
<protein>
    <submittedName>
        <fullName evidence="5">ArsR family transcriptional regulator</fullName>
    </submittedName>
</protein>
<dbReference type="InterPro" id="IPR001034">
    <property type="entry name" value="DeoR_HTH"/>
</dbReference>
<evidence type="ECO:0000256" key="3">
    <source>
        <dbReference type="ARBA" id="ARBA00023163"/>
    </source>
</evidence>
<comment type="caution">
    <text evidence="5">The sequence shown here is derived from an EMBL/GenBank/DDBJ whole genome shotgun (WGS) entry which is preliminary data.</text>
</comment>
<evidence type="ECO:0000256" key="1">
    <source>
        <dbReference type="ARBA" id="ARBA00023015"/>
    </source>
</evidence>
<accession>A0ABS4IP26</accession>
<dbReference type="InterPro" id="IPR036390">
    <property type="entry name" value="WH_DNA-bd_sf"/>
</dbReference>
<dbReference type="Gene3D" id="1.10.10.10">
    <property type="entry name" value="Winged helix-like DNA-binding domain superfamily/Winged helix DNA-binding domain"/>
    <property type="match status" value="1"/>
</dbReference>
<name>A0ABS4IP26_9BACL</name>
<organism evidence="5 6">
    <name type="scientific">Paenibacillus eucommiae</name>
    <dbReference type="NCBI Taxonomy" id="1355755"/>
    <lineage>
        <taxon>Bacteria</taxon>
        <taxon>Bacillati</taxon>
        <taxon>Bacillota</taxon>
        <taxon>Bacilli</taxon>
        <taxon>Bacillales</taxon>
        <taxon>Paenibacillaceae</taxon>
        <taxon>Paenibacillus</taxon>
    </lineage>
</organism>
<keyword evidence="3" id="KW-0804">Transcription</keyword>
<keyword evidence="1" id="KW-0805">Transcription regulation</keyword>
<dbReference type="InterPro" id="IPR036388">
    <property type="entry name" value="WH-like_DNA-bd_sf"/>
</dbReference>
<sequence>MNHDLETSTRKVILSMLKTQGQLSVANMSEQLGVTKMAVRRHLNTMEQEGLLNTRLVHQPMGRPANLYFLTDRADSLFPKNYELLTLDLLGELLEEEGQQRIEFLFKRRESKLTAKYQSRMQADSLKERVSELVNIQNENGYMVDWVQQEEGFIVSEHNCPIAQVAVQFEQACQCELSLFQNLLDAEVERTECLAKGGTKCVYVIQGRPV</sequence>
<evidence type="ECO:0000313" key="6">
    <source>
        <dbReference type="Proteomes" id="UP001519287"/>
    </source>
</evidence>
<feature type="domain" description="HTH deoR-type" evidence="4">
    <location>
        <begin position="6"/>
        <end position="66"/>
    </location>
</feature>
<proteinExistence type="predicted"/>
<reference evidence="5 6" key="1">
    <citation type="submission" date="2021-03" db="EMBL/GenBank/DDBJ databases">
        <title>Genomic Encyclopedia of Type Strains, Phase IV (KMG-IV): sequencing the most valuable type-strain genomes for metagenomic binning, comparative biology and taxonomic classification.</title>
        <authorList>
            <person name="Goeker M."/>
        </authorList>
    </citation>
    <scope>NUCLEOTIDE SEQUENCE [LARGE SCALE GENOMIC DNA]</scope>
    <source>
        <strain evidence="5 6">DSM 26048</strain>
    </source>
</reference>